<keyword evidence="3" id="KW-0732">Signal</keyword>
<feature type="domain" description="Glycine zipper 2TM" evidence="4">
    <location>
        <begin position="73"/>
        <end position="113"/>
    </location>
</feature>
<name>A0A119CWY9_THIDE</name>
<comment type="subcellular location">
    <subcellularLocation>
        <location evidence="1">Membrane</location>
    </subcellularLocation>
</comment>
<dbReference type="NCBIfam" id="NF008437">
    <property type="entry name" value="PRK11280.1"/>
    <property type="match status" value="1"/>
</dbReference>
<dbReference type="InterPro" id="IPR051407">
    <property type="entry name" value="Bact_OM_lipoprot/Surf_antigen"/>
</dbReference>
<dbReference type="PANTHER" id="PTHR35603">
    <property type="match status" value="1"/>
</dbReference>
<dbReference type="OrthoDB" id="8909257at2"/>
<organism evidence="5 6">
    <name type="scientific">Thiobacillus denitrificans</name>
    <dbReference type="NCBI Taxonomy" id="36861"/>
    <lineage>
        <taxon>Bacteria</taxon>
        <taxon>Pseudomonadati</taxon>
        <taxon>Pseudomonadota</taxon>
        <taxon>Betaproteobacteria</taxon>
        <taxon>Nitrosomonadales</taxon>
        <taxon>Thiobacillaceae</taxon>
        <taxon>Thiobacillus</taxon>
    </lineage>
</organism>
<evidence type="ECO:0000256" key="3">
    <source>
        <dbReference type="SAM" id="SignalP"/>
    </source>
</evidence>
<dbReference type="EMBL" id="LDUG01000016">
    <property type="protein sequence ID" value="KVW97339.1"/>
    <property type="molecule type" value="Genomic_DNA"/>
</dbReference>
<keyword evidence="6" id="KW-1185">Reference proteome</keyword>
<dbReference type="PATRIC" id="fig|36861.3.peg.325"/>
<dbReference type="Pfam" id="PF05433">
    <property type="entry name" value="Rick_17kDa_Anti"/>
    <property type="match status" value="1"/>
</dbReference>
<evidence type="ECO:0000313" key="5">
    <source>
        <dbReference type="EMBL" id="KVW97339.1"/>
    </source>
</evidence>
<reference evidence="5 6" key="1">
    <citation type="journal article" date="2015" name="Appl. Environ. Microbiol.">
        <title>Aerobic and Anaerobic Thiosulfate Oxidation by a Cold-Adapted, Subglacial Chemoautotroph.</title>
        <authorList>
            <person name="Harrold Z.R."/>
            <person name="Skidmore M.L."/>
            <person name="Hamilton T.L."/>
            <person name="Desch L."/>
            <person name="Amada K."/>
            <person name="van Gelder W."/>
            <person name="Glover K."/>
            <person name="Roden E.E."/>
            <person name="Boyd E.S."/>
        </authorList>
    </citation>
    <scope>NUCLEOTIDE SEQUENCE [LARGE SCALE GENOMIC DNA]</scope>
    <source>
        <strain evidence="5 6">RG</strain>
    </source>
</reference>
<dbReference type="STRING" id="1123392.GCA_000376425_01980"/>
<dbReference type="GO" id="GO:0019867">
    <property type="term" value="C:outer membrane"/>
    <property type="evidence" value="ECO:0007669"/>
    <property type="project" value="InterPro"/>
</dbReference>
<evidence type="ECO:0000259" key="4">
    <source>
        <dbReference type="Pfam" id="PF05433"/>
    </source>
</evidence>
<dbReference type="RefSeq" id="WP_059752289.1">
    <property type="nucleotide sequence ID" value="NZ_LDUG01000016.1"/>
</dbReference>
<accession>A0A119CWY9</accession>
<protein>
    <submittedName>
        <fullName evidence="5">Membrane protein</fullName>
    </submittedName>
</protein>
<feature type="chain" id="PRO_5007161836" evidence="3">
    <location>
        <begin position="24"/>
        <end position="195"/>
    </location>
</feature>
<feature type="signal peptide" evidence="3">
    <location>
        <begin position="1"/>
        <end position="23"/>
    </location>
</feature>
<proteinExistence type="predicted"/>
<dbReference type="AlphaFoldDB" id="A0A119CWY9"/>
<gene>
    <name evidence="5" type="ORF">ABW22_04355</name>
</gene>
<evidence type="ECO:0000313" key="6">
    <source>
        <dbReference type="Proteomes" id="UP000064243"/>
    </source>
</evidence>
<dbReference type="Proteomes" id="UP000064243">
    <property type="component" value="Unassembled WGS sequence"/>
</dbReference>
<comment type="caution">
    <text evidence="5">The sequence shown here is derived from an EMBL/GenBank/DDBJ whole genome shotgun (WGS) entry which is preliminary data.</text>
</comment>
<evidence type="ECO:0000256" key="2">
    <source>
        <dbReference type="ARBA" id="ARBA00023136"/>
    </source>
</evidence>
<dbReference type="InterPro" id="IPR008816">
    <property type="entry name" value="Gly_zipper_2TM_dom"/>
</dbReference>
<sequence>MKSRTLNTTLIVTLLAASGAVQAGPGSGDGFTARAQVLASTPVFETINEPRRECWTETVGYETQGYRERNNAGGAILGALAGGLIGSTVGKGNGKVAAAAVGAATGAVVGDRWNNGGTRYESRPQQVERCRTQDNFRQVINGYDVRYRFQGNEYSTRLPYDPGKWLTLNVSFSVAEDQHDQRDGRWNNSRNNWRD</sequence>
<dbReference type="PANTHER" id="PTHR35603:SF2">
    <property type="entry name" value="OUTER MEMBRANE LIPOPROTEIN"/>
    <property type="match status" value="1"/>
</dbReference>
<keyword evidence="2" id="KW-0472">Membrane</keyword>
<evidence type="ECO:0000256" key="1">
    <source>
        <dbReference type="ARBA" id="ARBA00004370"/>
    </source>
</evidence>